<dbReference type="AlphaFoldDB" id="A0AAN7CDK7"/>
<sequence length="71" mass="8529">HLRFRVVYNDHEIWFLIRRSRRLEKVMILFCELKGKALASLRFVFKGRLVQPTDTPNKVTSLAWILFPKKT</sequence>
<reference evidence="1" key="2">
    <citation type="submission" date="2023-05" db="EMBL/GenBank/DDBJ databases">
        <authorList>
            <consortium name="Lawrence Berkeley National Laboratory"/>
            <person name="Steindorff A."/>
            <person name="Hensen N."/>
            <person name="Bonometti L."/>
            <person name="Westerberg I."/>
            <person name="Brannstrom I.O."/>
            <person name="Guillou S."/>
            <person name="Cros-Aarteil S."/>
            <person name="Calhoun S."/>
            <person name="Haridas S."/>
            <person name="Kuo A."/>
            <person name="Mondo S."/>
            <person name="Pangilinan J."/>
            <person name="Riley R."/>
            <person name="Labutti K."/>
            <person name="Andreopoulos B."/>
            <person name="Lipzen A."/>
            <person name="Chen C."/>
            <person name="Yanf M."/>
            <person name="Daum C."/>
            <person name="Ng V."/>
            <person name="Clum A."/>
            <person name="Ohm R."/>
            <person name="Martin F."/>
            <person name="Silar P."/>
            <person name="Natvig D."/>
            <person name="Lalanne C."/>
            <person name="Gautier V."/>
            <person name="Ament-Velasquez S.L."/>
            <person name="Kruys A."/>
            <person name="Hutchinson M.I."/>
            <person name="Powell A.J."/>
            <person name="Barry K."/>
            <person name="Miller A.N."/>
            <person name="Grigoriev I.V."/>
            <person name="Debuchy R."/>
            <person name="Gladieux P."/>
            <person name="Thoren M.H."/>
            <person name="Johannesson H."/>
        </authorList>
    </citation>
    <scope>NUCLEOTIDE SEQUENCE</scope>
    <source>
        <strain evidence="1">CBS 532.94</strain>
    </source>
</reference>
<comment type="caution">
    <text evidence="1">The sequence shown here is derived from an EMBL/GenBank/DDBJ whole genome shotgun (WGS) entry which is preliminary data.</text>
</comment>
<dbReference type="EMBL" id="MU860060">
    <property type="protein sequence ID" value="KAK4239576.1"/>
    <property type="molecule type" value="Genomic_DNA"/>
</dbReference>
<dbReference type="SUPFAM" id="SSF54236">
    <property type="entry name" value="Ubiquitin-like"/>
    <property type="match status" value="1"/>
</dbReference>
<evidence type="ECO:0000313" key="1">
    <source>
        <dbReference type="EMBL" id="KAK4239576.1"/>
    </source>
</evidence>
<gene>
    <name evidence="1" type="ORF">C8A03DRAFT_14042</name>
</gene>
<feature type="non-terminal residue" evidence="1">
    <location>
        <position position="1"/>
    </location>
</feature>
<dbReference type="InterPro" id="IPR029071">
    <property type="entry name" value="Ubiquitin-like_domsf"/>
</dbReference>
<organism evidence="1 2">
    <name type="scientific">Achaetomium macrosporum</name>
    <dbReference type="NCBI Taxonomy" id="79813"/>
    <lineage>
        <taxon>Eukaryota</taxon>
        <taxon>Fungi</taxon>
        <taxon>Dikarya</taxon>
        <taxon>Ascomycota</taxon>
        <taxon>Pezizomycotina</taxon>
        <taxon>Sordariomycetes</taxon>
        <taxon>Sordariomycetidae</taxon>
        <taxon>Sordariales</taxon>
        <taxon>Chaetomiaceae</taxon>
        <taxon>Achaetomium</taxon>
    </lineage>
</organism>
<reference evidence="1" key="1">
    <citation type="journal article" date="2023" name="Mol. Phylogenet. Evol.">
        <title>Genome-scale phylogeny and comparative genomics of the fungal order Sordariales.</title>
        <authorList>
            <person name="Hensen N."/>
            <person name="Bonometti L."/>
            <person name="Westerberg I."/>
            <person name="Brannstrom I.O."/>
            <person name="Guillou S."/>
            <person name="Cros-Aarteil S."/>
            <person name="Calhoun S."/>
            <person name="Haridas S."/>
            <person name="Kuo A."/>
            <person name="Mondo S."/>
            <person name="Pangilinan J."/>
            <person name="Riley R."/>
            <person name="LaButti K."/>
            <person name="Andreopoulos B."/>
            <person name="Lipzen A."/>
            <person name="Chen C."/>
            <person name="Yan M."/>
            <person name="Daum C."/>
            <person name="Ng V."/>
            <person name="Clum A."/>
            <person name="Steindorff A."/>
            <person name="Ohm R.A."/>
            <person name="Martin F."/>
            <person name="Silar P."/>
            <person name="Natvig D.O."/>
            <person name="Lalanne C."/>
            <person name="Gautier V."/>
            <person name="Ament-Velasquez S.L."/>
            <person name="Kruys A."/>
            <person name="Hutchinson M.I."/>
            <person name="Powell A.J."/>
            <person name="Barry K."/>
            <person name="Miller A.N."/>
            <person name="Grigoriev I.V."/>
            <person name="Debuchy R."/>
            <person name="Gladieux P."/>
            <person name="Hiltunen Thoren M."/>
            <person name="Johannesson H."/>
        </authorList>
    </citation>
    <scope>NUCLEOTIDE SEQUENCE</scope>
    <source>
        <strain evidence="1">CBS 532.94</strain>
    </source>
</reference>
<dbReference type="Proteomes" id="UP001303760">
    <property type="component" value="Unassembled WGS sequence"/>
</dbReference>
<proteinExistence type="predicted"/>
<dbReference type="Gene3D" id="3.10.20.90">
    <property type="entry name" value="Phosphatidylinositol 3-kinase Catalytic Subunit, Chain A, domain 1"/>
    <property type="match status" value="1"/>
</dbReference>
<keyword evidence="2" id="KW-1185">Reference proteome</keyword>
<evidence type="ECO:0000313" key="2">
    <source>
        <dbReference type="Proteomes" id="UP001303760"/>
    </source>
</evidence>
<name>A0AAN7CDK7_9PEZI</name>
<accession>A0AAN7CDK7</accession>
<protein>
    <submittedName>
        <fullName evidence="1">Uncharacterized protein</fullName>
    </submittedName>
</protein>